<feature type="disulfide bond" evidence="14">
    <location>
        <begin position="263"/>
        <end position="274"/>
    </location>
</feature>
<comment type="cofactor">
    <cofactor evidence="13">
        <name>Zn(2+)</name>
        <dbReference type="ChEBI" id="CHEBI:29105"/>
    </cofactor>
    <text evidence="13">Binds one Zn(2+) ion per subunit.</text>
</comment>
<dbReference type="GO" id="GO:0046872">
    <property type="term" value="F:metal ion binding"/>
    <property type="evidence" value="ECO:0007669"/>
    <property type="project" value="UniProtKB-KW"/>
</dbReference>
<feature type="region of interest" description="Disordered" evidence="16">
    <location>
        <begin position="442"/>
        <end position="463"/>
    </location>
</feature>
<evidence type="ECO:0000256" key="5">
    <source>
        <dbReference type="ARBA" id="ARBA00022833"/>
    </source>
</evidence>
<evidence type="ECO:0000256" key="8">
    <source>
        <dbReference type="ARBA" id="ARBA00023239"/>
    </source>
</evidence>
<evidence type="ECO:0000313" key="19">
    <source>
        <dbReference type="Proteomes" id="UP001562425"/>
    </source>
</evidence>
<organism evidence="18 19">
    <name type="scientific">Culex pipiens pipiens</name>
    <name type="common">Northern house mosquito</name>
    <dbReference type="NCBI Taxonomy" id="38569"/>
    <lineage>
        <taxon>Eukaryota</taxon>
        <taxon>Metazoa</taxon>
        <taxon>Ecdysozoa</taxon>
        <taxon>Arthropoda</taxon>
        <taxon>Hexapoda</taxon>
        <taxon>Insecta</taxon>
        <taxon>Pterygota</taxon>
        <taxon>Neoptera</taxon>
        <taxon>Endopterygota</taxon>
        <taxon>Diptera</taxon>
        <taxon>Nematocera</taxon>
        <taxon>Culicoidea</taxon>
        <taxon>Culicidae</taxon>
        <taxon>Culicinae</taxon>
        <taxon>Culicini</taxon>
        <taxon>Culex</taxon>
        <taxon>Culex</taxon>
    </lineage>
</organism>
<dbReference type="PANTHER" id="PTHR10680">
    <property type="entry name" value="PEPTIDYL-GLYCINE ALPHA-AMIDATING MONOOXYGENASE"/>
    <property type="match status" value="1"/>
</dbReference>
<evidence type="ECO:0000256" key="3">
    <source>
        <dbReference type="ARBA" id="ARBA00022729"/>
    </source>
</evidence>
<dbReference type="CDD" id="cd14958">
    <property type="entry name" value="NHL_PAL_like"/>
    <property type="match status" value="1"/>
</dbReference>
<proteinExistence type="inferred from homology"/>
<evidence type="ECO:0000256" key="2">
    <source>
        <dbReference type="ARBA" id="ARBA00022723"/>
    </source>
</evidence>
<sequence length="463" mass="51479">MVGIVINRLWALCCATVALTIFVPIVRTQQPLAGGEAALNSTEINHRNDDYEYEYDAEWPRLNRTLGSVSAVAFDPSGNVVIFHRGRHVWNLLSFDQQNRYLQEKDGPIGESTLLIFHNESGALVGEWGANLFFMPHGLTIDRNNSYWITDVALHQVFKFDLTVSSTNPVMTLGVRFEPGKDHEHFCKPTSVAVLENGDFFVADGYCNGRVNKYSADGRLILSWGKNSFVLTRTFMLPAGPIPVNFFAIPHALTYAADKNLICVADREQGRVQCFNANNGAFHSMYESPRIGSRLFSVKYIPRDGGLLYVVNGPQFTTAEPVNGLVMSMTSKEIVGRFFPEHAFSNPHELAVSDDGAQVYVAELNPHKVHKFKRKSGLPEIPTPIILDPAESKVETFPPSDQPVLYTGALTTIPIVVSLVGIGCMVVCLFRTFCVKSRGGRRQRFSTPSENISLREMGEDREA</sequence>
<dbReference type="InterPro" id="IPR011042">
    <property type="entry name" value="6-blade_b-propeller_TolB-like"/>
</dbReference>
<gene>
    <name evidence="18" type="ORF">pipiens_019036</name>
</gene>
<evidence type="ECO:0000256" key="16">
    <source>
        <dbReference type="SAM" id="MobiDB-lite"/>
    </source>
</evidence>
<evidence type="ECO:0000256" key="14">
    <source>
        <dbReference type="PIRSR" id="PIRSR600720-3"/>
    </source>
</evidence>
<dbReference type="EMBL" id="JBEHCU010000758">
    <property type="protein sequence ID" value="KAL1404159.1"/>
    <property type="molecule type" value="Genomic_DNA"/>
</dbReference>
<keyword evidence="2 13" id="KW-0479">Metal-binding</keyword>
<feature type="repeat" description="NHL" evidence="15">
    <location>
        <begin position="178"/>
        <end position="217"/>
    </location>
</feature>
<feature type="disulfide bond" evidence="14">
    <location>
        <begin position="187"/>
        <end position="207"/>
    </location>
</feature>
<evidence type="ECO:0000256" key="12">
    <source>
        <dbReference type="PIRSR" id="PIRSR600720-1"/>
    </source>
</evidence>
<feature type="binding site" evidence="13">
    <location>
        <position position="139"/>
    </location>
    <ligand>
        <name>Ca(2+)</name>
        <dbReference type="ChEBI" id="CHEBI:29108"/>
        <note>structural</note>
    </ligand>
</feature>
<feature type="binding site" evidence="13">
    <location>
        <position position="348"/>
    </location>
    <ligand>
        <name>Zn(2+)</name>
        <dbReference type="ChEBI" id="CHEBI:29105"/>
        <note>catalytic</note>
    </ligand>
</feature>
<dbReference type="PROSITE" id="PS51125">
    <property type="entry name" value="NHL"/>
    <property type="match status" value="2"/>
</dbReference>
<dbReference type="EC" id="4.3.2.5" evidence="1"/>
<keyword evidence="4" id="KW-0677">Repeat</keyword>
<comment type="catalytic activity">
    <reaction evidence="9">
        <text>a [peptide]-C-terminal (2S)-2-hydroxyglycine = a [peptide]-C-terminal amide + glyoxylate</text>
        <dbReference type="Rhea" id="RHEA:20924"/>
        <dbReference type="Rhea" id="RHEA-COMP:13485"/>
        <dbReference type="Rhea" id="RHEA-COMP:15321"/>
        <dbReference type="ChEBI" id="CHEBI:36655"/>
        <dbReference type="ChEBI" id="CHEBI:137001"/>
        <dbReference type="ChEBI" id="CHEBI:142768"/>
        <dbReference type="EC" id="4.3.2.5"/>
    </reaction>
    <physiologicalReaction direction="left-to-right" evidence="9">
        <dbReference type="Rhea" id="RHEA:20925"/>
    </physiologicalReaction>
</comment>
<comment type="caution">
    <text evidence="18">The sequence shown here is derived from an EMBL/GenBank/DDBJ whole genome shotgun (WGS) entry which is preliminary data.</text>
</comment>
<accession>A0ABD1E122</accession>
<feature type="repeat" description="NHL" evidence="15">
    <location>
        <begin position="122"/>
        <end position="163"/>
    </location>
</feature>
<name>A0ABD1E122_CULPP</name>
<feature type="transmembrane region" description="Helical" evidence="17">
    <location>
        <begin position="404"/>
        <end position="434"/>
    </location>
</feature>
<feature type="binding site" evidence="12">
    <location>
        <position position="206"/>
    </location>
    <ligand>
        <name>a protein</name>
        <dbReference type="ChEBI" id="CHEBI:16541"/>
    </ligand>
    <ligandPart>
        <name>C-terminal Xaa-(2S)-2-hydroxyglycine residue</name>
        <dbReference type="ChEBI" id="CHEBI:142768"/>
    </ligandPart>
</feature>
<keyword evidence="17" id="KW-1133">Transmembrane helix</keyword>
<dbReference type="FunFam" id="2.120.10.30:FF:000054">
    <property type="entry name" value="Peptidyl-alpha-hydroxyglycine alpha-amidating lyase 1"/>
    <property type="match status" value="1"/>
</dbReference>
<keyword evidence="6 14" id="KW-1015">Disulfide bond</keyword>
<feature type="binding site" evidence="13">
    <location>
        <position position="72"/>
    </location>
    <ligand>
        <name>Ca(2+)</name>
        <dbReference type="ChEBI" id="CHEBI:29108"/>
        <note>structural</note>
    </ligand>
</feature>
<evidence type="ECO:0000256" key="1">
    <source>
        <dbReference type="ARBA" id="ARBA00012343"/>
    </source>
</evidence>
<dbReference type="Gene3D" id="2.120.10.30">
    <property type="entry name" value="TolB, C-terminal domain"/>
    <property type="match status" value="1"/>
</dbReference>
<keyword evidence="19" id="KW-1185">Reference proteome</keyword>
<dbReference type="PANTHER" id="PTHR10680:SF36">
    <property type="entry name" value="PEPTIDYL-ALPHA-HYDROXYGLYCINE ALPHA-AMIDATING LYASE 1"/>
    <property type="match status" value="1"/>
</dbReference>
<evidence type="ECO:0000256" key="13">
    <source>
        <dbReference type="PIRSR" id="PIRSR600720-2"/>
    </source>
</evidence>
<evidence type="ECO:0000256" key="4">
    <source>
        <dbReference type="ARBA" id="ARBA00022737"/>
    </source>
</evidence>
<dbReference type="PRINTS" id="PR00790">
    <property type="entry name" value="PAMONOXGNASE"/>
</dbReference>
<feature type="binding site" evidence="13">
    <location>
        <position position="251"/>
    </location>
    <ligand>
        <name>Zn(2+)</name>
        <dbReference type="ChEBI" id="CHEBI:29105"/>
        <note>catalytic</note>
    </ligand>
</feature>
<keyword evidence="3" id="KW-0732">Signal</keyword>
<dbReference type="Proteomes" id="UP001562425">
    <property type="component" value="Unassembled WGS sequence"/>
</dbReference>
<dbReference type="InterPro" id="IPR001258">
    <property type="entry name" value="NHL_repeat"/>
</dbReference>
<evidence type="ECO:0000256" key="9">
    <source>
        <dbReference type="ARBA" id="ARBA00050393"/>
    </source>
</evidence>
<dbReference type="Pfam" id="PF01436">
    <property type="entry name" value="NHL"/>
    <property type="match status" value="2"/>
</dbReference>
<keyword evidence="17" id="KW-0812">Transmembrane</keyword>
<evidence type="ECO:0000256" key="6">
    <source>
        <dbReference type="ARBA" id="ARBA00023157"/>
    </source>
</evidence>
<evidence type="ECO:0000313" key="18">
    <source>
        <dbReference type="EMBL" id="KAL1404159.1"/>
    </source>
</evidence>
<keyword evidence="8" id="KW-0456">Lyase</keyword>
<dbReference type="GO" id="GO:0004598">
    <property type="term" value="F:peptidylamidoglycolate lyase activity"/>
    <property type="evidence" value="ECO:0007669"/>
    <property type="project" value="UniProtKB-EC"/>
</dbReference>
<evidence type="ECO:0000256" key="15">
    <source>
        <dbReference type="PROSITE-ProRule" id="PRU00504"/>
    </source>
</evidence>
<keyword evidence="13" id="KW-0106">Calcium</keyword>
<keyword evidence="7" id="KW-0325">Glycoprotein</keyword>
<reference evidence="18 19" key="1">
    <citation type="submission" date="2024-05" db="EMBL/GenBank/DDBJ databases">
        <title>Culex pipiens pipiens assembly and annotation.</title>
        <authorList>
            <person name="Alout H."/>
            <person name="Durand T."/>
        </authorList>
    </citation>
    <scope>NUCLEOTIDE SEQUENCE [LARGE SCALE GENOMIC DNA]</scope>
    <source>
        <strain evidence="18">HA-2024</strain>
        <tissue evidence="18">Whole body</tissue>
    </source>
</reference>
<evidence type="ECO:0000256" key="17">
    <source>
        <dbReference type="SAM" id="Phobius"/>
    </source>
</evidence>
<dbReference type="AlphaFoldDB" id="A0ABD1E122"/>
<keyword evidence="5 13" id="KW-0862">Zinc</keyword>
<feature type="binding site" evidence="12">
    <location>
        <position position="85"/>
    </location>
    <ligand>
        <name>a protein</name>
        <dbReference type="ChEBI" id="CHEBI:16541"/>
    </ligand>
    <ligandPart>
        <name>C-terminal Xaa-(2S)-2-hydroxyglycine residue</name>
        <dbReference type="ChEBI" id="CHEBI:142768"/>
    </ligandPart>
</feature>
<evidence type="ECO:0000256" key="11">
    <source>
        <dbReference type="ARBA" id="ARBA00061296"/>
    </source>
</evidence>
<feature type="binding site" evidence="12">
    <location>
        <position position="267"/>
    </location>
    <ligand>
        <name>a protein</name>
        <dbReference type="ChEBI" id="CHEBI:16541"/>
    </ligand>
    <ligandPart>
        <name>C-terminal Xaa-(2S)-2-hydroxyglycine residue</name>
        <dbReference type="ChEBI" id="CHEBI:142768"/>
    </ligandPart>
</feature>
<comment type="similarity">
    <text evidence="11">Belongs to the peptidyl-alpha-hydroxyglycine alpha-amidating lyase family.</text>
</comment>
<dbReference type="SUPFAM" id="SSF101898">
    <property type="entry name" value="NHL repeat"/>
    <property type="match status" value="1"/>
</dbReference>
<keyword evidence="17" id="KW-0472">Membrane</keyword>
<evidence type="ECO:0000256" key="10">
    <source>
        <dbReference type="ARBA" id="ARBA00057118"/>
    </source>
</evidence>
<feature type="binding site" evidence="13">
    <location>
        <position position="137"/>
    </location>
    <ligand>
        <name>Zn(2+)</name>
        <dbReference type="ChEBI" id="CHEBI:29105"/>
        <note>catalytic</note>
    </ligand>
</feature>
<evidence type="ECO:0000256" key="7">
    <source>
        <dbReference type="ARBA" id="ARBA00023180"/>
    </source>
</evidence>
<comment type="function">
    <text evidence="10">Peptidyl-alpha-hydroxylglycine alpha-amidating lyase that catalyzes an essential reaction in C-terminal alpha-amidation of peptides. Mediates the dismutation of the unstable peptidyl(2-hydroxyglycine) intermediate to glyoxylate and the corresponding desglycine peptide amide. C-terminal amidation of peptides such as neuropeptides is essential for full biological activity.</text>
</comment>
<protein>
    <recommendedName>
        <fullName evidence="1">peptidylamidoglycolate lyase</fullName>
        <ecNumber evidence="1">4.3.2.5</ecNumber>
    </recommendedName>
</protein>
<dbReference type="InterPro" id="IPR000720">
    <property type="entry name" value="PHM/PAL"/>
</dbReference>